<dbReference type="AlphaFoldDB" id="A0A1I9YVE8"/>
<dbReference type="OrthoDB" id="9114567at2"/>
<keyword evidence="2" id="KW-1185">Reference proteome</keyword>
<sequence length="126" mass="14188">MTDAKEQKQPVLIRLPLPIQDWLFSEAVEVAKVQRVRISVPSVIVAKLMEPCGEDQIGQDEEPVPDSGAEKKSVLVRLPMSLYERLFSDSVALAESRRVRMSVPSLVVEKLSRLHRQAQRKQSVSP</sequence>
<protein>
    <submittedName>
        <fullName evidence="1">Uncharacterized protein</fullName>
    </submittedName>
</protein>
<accession>A0A1I9YVE8</accession>
<name>A0A1I9YVE8_9BURK</name>
<dbReference type="RefSeq" id="WP_027193554.1">
    <property type="nucleotide sequence ID" value="NZ_AXBN01000062.1"/>
</dbReference>
<reference evidence="1" key="1">
    <citation type="submission" date="2016-09" db="EMBL/GenBank/DDBJ databases">
        <title>The Complete Genome of Burkholderia sprentiae wsm5005.</title>
        <authorList>
            <person name="De Meyer S."/>
            <person name="Wang P."/>
            <person name="Terpolilli J."/>
        </authorList>
    </citation>
    <scope>NUCLEOTIDE SEQUENCE [LARGE SCALE GENOMIC DNA]</scope>
    <source>
        <strain evidence="1">WSM5005</strain>
        <plasmid evidence="1">pl3WSM5005</plasmid>
    </source>
</reference>
<keyword evidence="1" id="KW-0614">Plasmid</keyword>
<geneLocation type="plasmid" evidence="1 2">
    <name>pl3WSM5005</name>
</geneLocation>
<organism evidence="1 2">
    <name type="scientific">Paraburkholderia sprentiae WSM5005</name>
    <dbReference type="NCBI Taxonomy" id="754502"/>
    <lineage>
        <taxon>Bacteria</taxon>
        <taxon>Pseudomonadati</taxon>
        <taxon>Pseudomonadota</taxon>
        <taxon>Betaproteobacteria</taxon>
        <taxon>Burkholderiales</taxon>
        <taxon>Burkholderiaceae</taxon>
        <taxon>Paraburkholderia</taxon>
    </lineage>
</organism>
<evidence type="ECO:0000313" key="1">
    <source>
        <dbReference type="EMBL" id="APA90213.1"/>
    </source>
</evidence>
<dbReference type="EMBL" id="CP017564">
    <property type="protein sequence ID" value="APA90213.1"/>
    <property type="molecule type" value="Genomic_DNA"/>
</dbReference>
<proteinExistence type="predicted"/>
<evidence type="ECO:0000313" key="2">
    <source>
        <dbReference type="Proteomes" id="UP000179860"/>
    </source>
</evidence>
<dbReference type="KEGG" id="pspw:BJG93_34415"/>
<gene>
    <name evidence="1" type="ORF">BJG93_34415</name>
</gene>
<reference evidence="1" key="2">
    <citation type="submission" date="2021-06" db="EMBL/GenBank/DDBJ databases">
        <authorList>
            <person name="Rogers T.H."/>
            <person name="Ramsay J.P."/>
            <person name="Wang P."/>
            <person name="Terpolilli J."/>
        </authorList>
    </citation>
    <scope>NUCLEOTIDE SEQUENCE [LARGE SCALE GENOMIC DNA]</scope>
    <source>
        <strain evidence="1">WSM5005</strain>
        <plasmid evidence="1">pl3WSM5005</plasmid>
    </source>
</reference>
<dbReference type="Proteomes" id="UP000179860">
    <property type="component" value="Plasmid pl3WSM5005"/>
</dbReference>